<dbReference type="InterPro" id="IPR035979">
    <property type="entry name" value="RBD_domain_sf"/>
</dbReference>
<keyword evidence="4" id="KW-1185">Reference proteome</keyword>
<sequence length="469" mass="52033">MINFDAMKNNNAPRHYDIVSQIAAPHVLAYLPETAINLPSISPTPYNLFPKWQPEQFPQKSFPISPVAYPTPNITPVPPAIAPADPNINHFLFRDAETAIQNAPFIELGRHALAQNWSCVRVGNIPYNVTTTELTDFLGKNSNIVPDSIGSLGVHVIMDRSTGKTMDAFVEFLNAKDAWKCVARRKSRVLGNRHLTLDVVDPSDLMKEIFPRAKGIVWDGVIPAVLQDQSGLSGMNPVILGREELVLIVAHAKTPHRSPFSRKCLQRPFQSLLSIVSKFPWFSVDIYTLEQRDYIFNALLQATDILKRHIKHGKSMPNLDSDLLKSLVRVGVNCAGFTDIQKYELIKTAEFGAEGIRLERIIPGLEGFEAIGRRPGVDVGVLELYALLLRLSVSPFLTESSPSPAALFTLVKNVKQGDGDGDKSKLTMLEAAVHEWSIIERAARTVLPSKPPFAKNISGTRTEFLRDGY</sequence>
<dbReference type="InterPro" id="IPR000504">
    <property type="entry name" value="RRM_dom"/>
</dbReference>
<dbReference type="SMART" id="SM00360">
    <property type="entry name" value="RRM"/>
    <property type="match status" value="1"/>
</dbReference>
<evidence type="ECO:0000313" key="4">
    <source>
        <dbReference type="Proteomes" id="UP000277580"/>
    </source>
</evidence>
<dbReference type="CDD" id="cd12254">
    <property type="entry name" value="RRM_hnRNPH_ESRPs_RBM12_like"/>
    <property type="match status" value="1"/>
</dbReference>
<dbReference type="Gene3D" id="3.30.70.330">
    <property type="match status" value="1"/>
</dbReference>
<dbReference type="GO" id="GO:0003723">
    <property type="term" value="F:RNA binding"/>
    <property type="evidence" value="ECO:0007669"/>
    <property type="project" value="UniProtKB-UniRule"/>
</dbReference>
<protein>
    <recommendedName>
        <fullName evidence="2">RRM domain-containing protein</fullName>
    </recommendedName>
</protein>
<dbReference type="InParanoid" id="A0A3N4KVY0"/>
<organism evidence="3 4">
    <name type="scientific">Morchella conica CCBAS932</name>
    <dbReference type="NCBI Taxonomy" id="1392247"/>
    <lineage>
        <taxon>Eukaryota</taxon>
        <taxon>Fungi</taxon>
        <taxon>Dikarya</taxon>
        <taxon>Ascomycota</taxon>
        <taxon>Pezizomycotina</taxon>
        <taxon>Pezizomycetes</taxon>
        <taxon>Pezizales</taxon>
        <taxon>Morchellaceae</taxon>
        <taxon>Morchella</taxon>
    </lineage>
</organism>
<reference evidence="3 4" key="1">
    <citation type="journal article" date="2018" name="Nat. Ecol. Evol.">
        <title>Pezizomycetes genomes reveal the molecular basis of ectomycorrhizal truffle lifestyle.</title>
        <authorList>
            <person name="Murat C."/>
            <person name="Payen T."/>
            <person name="Noel B."/>
            <person name="Kuo A."/>
            <person name="Morin E."/>
            <person name="Chen J."/>
            <person name="Kohler A."/>
            <person name="Krizsan K."/>
            <person name="Balestrini R."/>
            <person name="Da Silva C."/>
            <person name="Montanini B."/>
            <person name="Hainaut M."/>
            <person name="Levati E."/>
            <person name="Barry K.W."/>
            <person name="Belfiori B."/>
            <person name="Cichocki N."/>
            <person name="Clum A."/>
            <person name="Dockter R.B."/>
            <person name="Fauchery L."/>
            <person name="Guy J."/>
            <person name="Iotti M."/>
            <person name="Le Tacon F."/>
            <person name="Lindquist E.A."/>
            <person name="Lipzen A."/>
            <person name="Malagnac F."/>
            <person name="Mello A."/>
            <person name="Molinier V."/>
            <person name="Miyauchi S."/>
            <person name="Poulain J."/>
            <person name="Riccioni C."/>
            <person name="Rubini A."/>
            <person name="Sitrit Y."/>
            <person name="Splivallo R."/>
            <person name="Traeger S."/>
            <person name="Wang M."/>
            <person name="Zifcakova L."/>
            <person name="Wipf D."/>
            <person name="Zambonelli A."/>
            <person name="Paolocci F."/>
            <person name="Nowrousian M."/>
            <person name="Ottonello S."/>
            <person name="Baldrian P."/>
            <person name="Spatafora J.W."/>
            <person name="Henrissat B."/>
            <person name="Nagy L.G."/>
            <person name="Aury J.M."/>
            <person name="Wincker P."/>
            <person name="Grigoriev I.V."/>
            <person name="Bonfante P."/>
            <person name="Martin F.M."/>
        </authorList>
    </citation>
    <scope>NUCLEOTIDE SEQUENCE [LARGE SCALE GENOMIC DNA]</scope>
    <source>
        <strain evidence="3 4">CCBAS932</strain>
    </source>
</reference>
<evidence type="ECO:0000256" key="1">
    <source>
        <dbReference type="PROSITE-ProRule" id="PRU00176"/>
    </source>
</evidence>
<keyword evidence="1" id="KW-0694">RNA-binding</keyword>
<evidence type="ECO:0000313" key="3">
    <source>
        <dbReference type="EMBL" id="RPB14706.1"/>
    </source>
</evidence>
<dbReference type="OrthoDB" id="336240at2759"/>
<name>A0A3N4KVY0_9PEZI</name>
<dbReference type="PROSITE" id="PS50102">
    <property type="entry name" value="RRM"/>
    <property type="match status" value="1"/>
</dbReference>
<accession>A0A3N4KVY0</accession>
<evidence type="ECO:0000259" key="2">
    <source>
        <dbReference type="PROSITE" id="PS50102"/>
    </source>
</evidence>
<feature type="domain" description="RRM" evidence="2">
    <location>
        <begin position="118"/>
        <end position="202"/>
    </location>
</feature>
<dbReference type="EMBL" id="ML119116">
    <property type="protein sequence ID" value="RPB14706.1"/>
    <property type="molecule type" value="Genomic_DNA"/>
</dbReference>
<dbReference type="InterPro" id="IPR012677">
    <property type="entry name" value="Nucleotide-bd_a/b_plait_sf"/>
</dbReference>
<dbReference type="SUPFAM" id="SSF54928">
    <property type="entry name" value="RNA-binding domain, RBD"/>
    <property type="match status" value="1"/>
</dbReference>
<proteinExistence type="predicted"/>
<dbReference type="STRING" id="1392247.A0A3N4KVY0"/>
<dbReference type="Proteomes" id="UP000277580">
    <property type="component" value="Unassembled WGS sequence"/>
</dbReference>
<dbReference type="AlphaFoldDB" id="A0A3N4KVY0"/>
<gene>
    <name evidence="3" type="ORF">P167DRAFT_40286</name>
</gene>